<dbReference type="SUPFAM" id="SSF48452">
    <property type="entry name" value="TPR-like"/>
    <property type="match status" value="1"/>
</dbReference>
<keyword evidence="4" id="KW-1185">Reference proteome</keyword>
<dbReference type="RefSeq" id="WP_046495842.1">
    <property type="nucleotide sequence ID" value="NZ_CGIH01000009.1"/>
</dbReference>
<dbReference type="InterPro" id="IPR011990">
    <property type="entry name" value="TPR-like_helical_dom_sf"/>
</dbReference>
<evidence type="ECO:0000313" key="3">
    <source>
        <dbReference type="EMBL" id="CFX17214.1"/>
    </source>
</evidence>
<evidence type="ECO:0000313" key="4">
    <source>
        <dbReference type="Proteomes" id="UP000045545"/>
    </source>
</evidence>
<protein>
    <submittedName>
        <fullName evidence="3">Tetratricopeptide-like helical</fullName>
    </submittedName>
</protein>
<evidence type="ECO:0000256" key="1">
    <source>
        <dbReference type="SAM" id="MobiDB-lite"/>
    </source>
</evidence>
<feature type="transmembrane region" description="Helical" evidence="2">
    <location>
        <begin position="56"/>
        <end position="75"/>
    </location>
</feature>
<reference evidence="3 4" key="1">
    <citation type="submission" date="2015-03" db="EMBL/GenBank/DDBJ databases">
        <authorList>
            <person name="Murphy D."/>
        </authorList>
    </citation>
    <scope>NUCLEOTIDE SEQUENCE [LARGE SCALE GENOMIC DNA]</scope>
    <source>
        <strain evidence="3 4">OL-4</strain>
    </source>
</reference>
<organism evidence="3 4">
    <name type="scientific">Syntrophomonas zehnderi OL-4</name>
    <dbReference type="NCBI Taxonomy" id="690567"/>
    <lineage>
        <taxon>Bacteria</taxon>
        <taxon>Bacillati</taxon>
        <taxon>Bacillota</taxon>
        <taxon>Clostridia</taxon>
        <taxon>Eubacteriales</taxon>
        <taxon>Syntrophomonadaceae</taxon>
        <taxon>Syntrophomonas</taxon>
    </lineage>
</organism>
<feature type="region of interest" description="Disordered" evidence="1">
    <location>
        <begin position="305"/>
        <end position="331"/>
    </location>
</feature>
<name>A0A0E3W2S7_9FIRM</name>
<evidence type="ECO:0000256" key="2">
    <source>
        <dbReference type="SAM" id="Phobius"/>
    </source>
</evidence>
<sequence>MREYIVYTILVFFPIGILMNYLLRRQGLIFKYRVAIITASLAIIISFPILMGNLGLPMALVLYFSAILVLTWFFIKATQSPAWYLAREVSTSDEVFASKRLVDKTKVQTVADFEDAAGIEELKTSNLSVSESSVPETNVNRDNDEIIPNRDNFPKNLVPAVEVNSVSESIQDDASNDGTLILDNVTELSTLPDQILSVQVNLEESAALEPNFEETYQTDNLAEAEADHVPNADKQIAADNFAASENFNVVKDLETLADEPLKNALNEAAVQDTVAVGDIGGDELTNSSDNITRDDEDDILPILPDLSPTDDSNAILSAENEPGRSDEPGEKIKGLINIDNIMETSETADDNNLRRKDERVNQLIDQAFKLKKAQYTAQALECLAQALEITSDEDLSYLLLMEMVNIYKDMGRYNQAEELLFASIGKAYRRTDIIDAIKRQLSYIRMLSFELDRLGLANTPISEVPRLVRKNVAEFVEI</sequence>
<feature type="transmembrane region" description="Helical" evidence="2">
    <location>
        <begin position="6"/>
        <end position="23"/>
    </location>
</feature>
<accession>A0A0E3W2S7</accession>
<dbReference type="EMBL" id="CGIH01000009">
    <property type="protein sequence ID" value="CFX17214.1"/>
    <property type="molecule type" value="Genomic_DNA"/>
</dbReference>
<feature type="compositionally biased region" description="Basic and acidic residues" evidence="1">
    <location>
        <begin position="321"/>
        <end position="331"/>
    </location>
</feature>
<dbReference type="STRING" id="690567.705"/>
<keyword evidence="2" id="KW-0812">Transmembrane</keyword>
<dbReference type="Proteomes" id="UP000045545">
    <property type="component" value="Unassembled WGS sequence"/>
</dbReference>
<feature type="transmembrane region" description="Helical" evidence="2">
    <location>
        <begin position="30"/>
        <end position="50"/>
    </location>
</feature>
<proteinExistence type="predicted"/>
<gene>
    <name evidence="3" type="ORF">705</name>
</gene>
<keyword evidence="2" id="KW-1133">Transmembrane helix</keyword>
<keyword evidence="2" id="KW-0472">Membrane</keyword>
<dbReference type="OrthoDB" id="2088477at2"/>
<dbReference type="AlphaFoldDB" id="A0A0E3W2S7"/>